<evidence type="ECO:0000256" key="1">
    <source>
        <dbReference type="ARBA" id="ARBA00004141"/>
    </source>
</evidence>
<keyword evidence="4 6" id="KW-0472">Membrane</keyword>
<feature type="transmembrane region" description="Helical" evidence="6">
    <location>
        <begin position="209"/>
        <end position="231"/>
    </location>
</feature>
<dbReference type="RefSeq" id="XP_033685166.1">
    <property type="nucleotide sequence ID" value="XM_033821718.1"/>
</dbReference>
<comment type="similarity">
    <text evidence="5">Belongs to the SAT4 family.</text>
</comment>
<gene>
    <name evidence="8" type="ORF">BU26DRAFT_296769</name>
</gene>
<comment type="subcellular location">
    <subcellularLocation>
        <location evidence="1">Membrane</location>
        <topology evidence="1">Multi-pass membrane protein</topology>
    </subcellularLocation>
</comment>
<keyword evidence="2 6" id="KW-0812">Transmembrane</keyword>
<dbReference type="InterPro" id="IPR049326">
    <property type="entry name" value="Rhodopsin_dom_fungi"/>
</dbReference>
<proteinExistence type="inferred from homology"/>
<feature type="domain" description="Rhodopsin" evidence="7">
    <location>
        <begin position="31"/>
        <end position="270"/>
    </location>
</feature>
<evidence type="ECO:0000313" key="9">
    <source>
        <dbReference type="Proteomes" id="UP000800094"/>
    </source>
</evidence>
<feature type="transmembrane region" description="Helical" evidence="6">
    <location>
        <begin position="172"/>
        <end position="197"/>
    </location>
</feature>
<sequence>MASAVDDNSSGPALVGTGIFLQILTACLVAARITTRLSSGKPLQWHDRAILLAELLSLPQLIFVINATSYGFGSHQQVVSLPNRTAAQRSIFIAQVIWYFSTTLAKVSVVCLLLSLKRTSRAWIIFSYIAISILLCALIPITLTQFLACRPFSVYWDPAVRFQAVCWTRRAIAANVIAFSVIQALSDVVLSLIPLTFLLKLNLPLRERIVISILMGLGLLASATAIARTVIGVKPGPDMFRTDADITLLALIDLHVGIIAATLPTLKAFFEGCLVSIINWSREERTEEEVRATLCKLGLLDQGYDPKTIGIQVRETGKSSGG</sequence>
<evidence type="ECO:0000259" key="7">
    <source>
        <dbReference type="Pfam" id="PF20684"/>
    </source>
</evidence>
<keyword evidence="3 6" id="KW-1133">Transmembrane helix</keyword>
<evidence type="ECO:0000256" key="5">
    <source>
        <dbReference type="ARBA" id="ARBA00038359"/>
    </source>
</evidence>
<feature type="transmembrane region" description="Helical" evidence="6">
    <location>
        <begin position="12"/>
        <end position="31"/>
    </location>
</feature>
<evidence type="ECO:0000256" key="2">
    <source>
        <dbReference type="ARBA" id="ARBA00022692"/>
    </source>
</evidence>
<dbReference type="Pfam" id="PF20684">
    <property type="entry name" value="Fung_rhodopsin"/>
    <property type="match status" value="1"/>
</dbReference>
<name>A0A6A6IJV5_9PLEO</name>
<protein>
    <recommendedName>
        <fullName evidence="7">Rhodopsin domain-containing protein</fullName>
    </recommendedName>
</protein>
<dbReference type="PANTHER" id="PTHR33048:SF129">
    <property type="entry name" value="INTEGRAL MEMBRANE PROTEIN-RELATED"/>
    <property type="match status" value="1"/>
</dbReference>
<evidence type="ECO:0000256" key="3">
    <source>
        <dbReference type="ARBA" id="ARBA00022989"/>
    </source>
</evidence>
<reference evidence="8" key="1">
    <citation type="journal article" date="2020" name="Stud. Mycol.">
        <title>101 Dothideomycetes genomes: a test case for predicting lifestyles and emergence of pathogens.</title>
        <authorList>
            <person name="Haridas S."/>
            <person name="Albert R."/>
            <person name="Binder M."/>
            <person name="Bloem J."/>
            <person name="Labutti K."/>
            <person name="Salamov A."/>
            <person name="Andreopoulos B."/>
            <person name="Baker S."/>
            <person name="Barry K."/>
            <person name="Bills G."/>
            <person name="Bluhm B."/>
            <person name="Cannon C."/>
            <person name="Castanera R."/>
            <person name="Culley D."/>
            <person name="Daum C."/>
            <person name="Ezra D."/>
            <person name="Gonzalez J."/>
            <person name="Henrissat B."/>
            <person name="Kuo A."/>
            <person name="Liang C."/>
            <person name="Lipzen A."/>
            <person name="Lutzoni F."/>
            <person name="Magnuson J."/>
            <person name="Mondo S."/>
            <person name="Nolan M."/>
            <person name="Ohm R."/>
            <person name="Pangilinan J."/>
            <person name="Park H.-J."/>
            <person name="Ramirez L."/>
            <person name="Alfaro M."/>
            <person name="Sun H."/>
            <person name="Tritt A."/>
            <person name="Yoshinaga Y."/>
            <person name="Zwiers L.-H."/>
            <person name="Turgeon B."/>
            <person name="Goodwin S."/>
            <person name="Spatafora J."/>
            <person name="Crous P."/>
            <person name="Grigoriev I."/>
        </authorList>
    </citation>
    <scope>NUCLEOTIDE SEQUENCE</scope>
    <source>
        <strain evidence="8">CBS 122368</strain>
    </source>
</reference>
<keyword evidence="9" id="KW-1185">Reference proteome</keyword>
<feature type="transmembrane region" description="Helical" evidence="6">
    <location>
        <begin position="51"/>
        <end position="72"/>
    </location>
</feature>
<dbReference type="AlphaFoldDB" id="A0A6A6IJV5"/>
<feature type="transmembrane region" description="Helical" evidence="6">
    <location>
        <begin position="123"/>
        <end position="148"/>
    </location>
</feature>
<evidence type="ECO:0000256" key="6">
    <source>
        <dbReference type="SAM" id="Phobius"/>
    </source>
</evidence>
<evidence type="ECO:0000313" key="8">
    <source>
        <dbReference type="EMBL" id="KAF2250162.1"/>
    </source>
</evidence>
<organism evidence="8 9">
    <name type="scientific">Trematosphaeria pertusa</name>
    <dbReference type="NCBI Taxonomy" id="390896"/>
    <lineage>
        <taxon>Eukaryota</taxon>
        <taxon>Fungi</taxon>
        <taxon>Dikarya</taxon>
        <taxon>Ascomycota</taxon>
        <taxon>Pezizomycotina</taxon>
        <taxon>Dothideomycetes</taxon>
        <taxon>Pleosporomycetidae</taxon>
        <taxon>Pleosporales</taxon>
        <taxon>Massarineae</taxon>
        <taxon>Trematosphaeriaceae</taxon>
        <taxon>Trematosphaeria</taxon>
    </lineage>
</organism>
<feature type="transmembrane region" description="Helical" evidence="6">
    <location>
        <begin position="246"/>
        <end position="266"/>
    </location>
</feature>
<dbReference type="OrthoDB" id="3897607at2759"/>
<accession>A0A6A6IJV5</accession>
<evidence type="ECO:0000256" key="4">
    <source>
        <dbReference type="ARBA" id="ARBA00023136"/>
    </source>
</evidence>
<dbReference type="PANTHER" id="PTHR33048">
    <property type="entry name" value="PTH11-LIKE INTEGRAL MEMBRANE PROTEIN (AFU_ORTHOLOGUE AFUA_5G11245)"/>
    <property type="match status" value="1"/>
</dbReference>
<dbReference type="EMBL" id="ML987194">
    <property type="protein sequence ID" value="KAF2250162.1"/>
    <property type="molecule type" value="Genomic_DNA"/>
</dbReference>
<dbReference type="GeneID" id="54575048"/>
<feature type="transmembrane region" description="Helical" evidence="6">
    <location>
        <begin position="92"/>
        <end position="116"/>
    </location>
</feature>
<dbReference type="InterPro" id="IPR052337">
    <property type="entry name" value="SAT4-like"/>
</dbReference>
<dbReference type="Proteomes" id="UP000800094">
    <property type="component" value="Unassembled WGS sequence"/>
</dbReference>
<dbReference type="GO" id="GO:0016020">
    <property type="term" value="C:membrane"/>
    <property type="evidence" value="ECO:0007669"/>
    <property type="project" value="UniProtKB-SubCell"/>
</dbReference>